<evidence type="ECO:0000256" key="2">
    <source>
        <dbReference type="ARBA" id="ARBA00022840"/>
    </source>
</evidence>
<keyword evidence="2" id="KW-0067">ATP-binding</keyword>
<dbReference type="AlphaFoldDB" id="A0AAW2ZF77"/>
<keyword evidence="3" id="KW-0808">Transferase</keyword>
<evidence type="ECO:0000256" key="1">
    <source>
        <dbReference type="ARBA" id="ARBA00022741"/>
    </source>
</evidence>
<dbReference type="GO" id="GO:0016301">
    <property type="term" value="F:kinase activity"/>
    <property type="evidence" value="ECO:0007669"/>
    <property type="project" value="UniProtKB-KW"/>
</dbReference>
<gene>
    <name evidence="3" type="ORF">AKO1_015653</name>
</gene>
<proteinExistence type="predicted"/>
<dbReference type="Gene3D" id="3.30.200.20">
    <property type="entry name" value="Phosphorylase Kinase, domain 1"/>
    <property type="match status" value="1"/>
</dbReference>
<organism evidence="3 4">
    <name type="scientific">Acrasis kona</name>
    <dbReference type="NCBI Taxonomy" id="1008807"/>
    <lineage>
        <taxon>Eukaryota</taxon>
        <taxon>Discoba</taxon>
        <taxon>Heterolobosea</taxon>
        <taxon>Tetramitia</taxon>
        <taxon>Eutetramitia</taxon>
        <taxon>Acrasidae</taxon>
        <taxon>Acrasis</taxon>
    </lineage>
</organism>
<name>A0AAW2ZF77_9EUKA</name>
<evidence type="ECO:0000313" key="4">
    <source>
        <dbReference type="Proteomes" id="UP001431209"/>
    </source>
</evidence>
<protein>
    <submittedName>
        <fullName evidence="3">Mitogen-activated protein kinase MAPK</fullName>
    </submittedName>
</protein>
<dbReference type="InterPro" id="IPR011009">
    <property type="entry name" value="Kinase-like_dom_sf"/>
</dbReference>
<keyword evidence="1" id="KW-0547">Nucleotide-binding</keyword>
<evidence type="ECO:0000313" key="3">
    <source>
        <dbReference type="EMBL" id="KAL0488441.1"/>
    </source>
</evidence>
<dbReference type="SUPFAM" id="SSF56112">
    <property type="entry name" value="Protein kinase-like (PK-like)"/>
    <property type="match status" value="1"/>
</dbReference>
<comment type="caution">
    <text evidence="3">The sequence shown here is derived from an EMBL/GenBank/DDBJ whole genome shotgun (WGS) entry which is preliminary data.</text>
</comment>
<dbReference type="GO" id="GO:0005524">
    <property type="term" value="F:ATP binding"/>
    <property type="evidence" value="ECO:0007669"/>
    <property type="project" value="UniProtKB-KW"/>
</dbReference>
<keyword evidence="3" id="KW-0418">Kinase</keyword>
<dbReference type="Proteomes" id="UP001431209">
    <property type="component" value="Unassembled WGS sequence"/>
</dbReference>
<accession>A0AAW2ZF77</accession>
<dbReference type="Gene3D" id="1.10.510.10">
    <property type="entry name" value="Transferase(Phosphotransferase) domain 1"/>
    <property type="match status" value="1"/>
</dbReference>
<dbReference type="PANTHER" id="PTHR24055">
    <property type="entry name" value="MITOGEN-ACTIVATED PROTEIN KINASE"/>
    <property type="match status" value="1"/>
</dbReference>
<dbReference type="EMBL" id="JAOPGA020001439">
    <property type="protein sequence ID" value="KAL0488441.1"/>
    <property type="molecule type" value="Genomic_DNA"/>
</dbReference>
<keyword evidence="4" id="KW-1185">Reference proteome</keyword>
<sequence length="119" mass="13536">MCIIKILGTPDADTLASMDSDEASEFIMMQPKHDDIDFTLLLPNAPPLAIDLLTKMLMFDPKERCSVQEALKHPYLDDLFDPDVDDKEPSPIITEDANYQIPNEFLKSMVYSEIESFHT</sequence>
<reference evidence="3 4" key="1">
    <citation type="submission" date="2024-03" db="EMBL/GenBank/DDBJ databases">
        <title>The Acrasis kona genome and developmental transcriptomes reveal deep origins of eukaryotic multicellular pathways.</title>
        <authorList>
            <person name="Sheikh S."/>
            <person name="Fu C.-J."/>
            <person name="Brown M.W."/>
            <person name="Baldauf S.L."/>
        </authorList>
    </citation>
    <scope>NUCLEOTIDE SEQUENCE [LARGE SCALE GENOMIC DNA]</scope>
    <source>
        <strain evidence="3 4">ATCC MYA-3509</strain>
    </source>
</reference>
<dbReference type="InterPro" id="IPR050117">
    <property type="entry name" value="MAPK"/>
</dbReference>